<reference evidence="1" key="1">
    <citation type="submission" date="2014-09" db="EMBL/GenBank/DDBJ databases">
        <authorList>
            <person name="Magalhaes I.L.F."/>
            <person name="Oliveira U."/>
            <person name="Santos F.R."/>
            <person name="Vidigal T.H.D.A."/>
            <person name="Brescovit A.D."/>
            <person name="Santos A.J."/>
        </authorList>
    </citation>
    <scope>NUCLEOTIDE SEQUENCE</scope>
    <source>
        <tissue evidence="1">Shoot tissue taken approximately 20 cm above the soil surface</tissue>
    </source>
</reference>
<proteinExistence type="predicted"/>
<dbReference type="EMBL" id="GBRH01181988">
    <property type="protein sequence ID" value="JAE15908.1"/>
    <property type="molecule type" value="Transcribed_RNA"/>
</dbReference>
<protein>
    <submittedName>
        <fullName evidence="1">Uncharacterized protein</fullName>
    </submittedName>
</protein>
<organism evidence="1">
    <name type="scientific">Arundo donax</name>
    <name type="common">Giant reed</name>
    <name type="synonym">Donax arundinaceus</name>
    <dbReference type="NCBI Taxonomy" id="35708"/>
    <lineage>
        <taxon>Eukaryota</taxon>
        <taxon>Viridiplantae</taxon>
        <taxon>Streptophyta</taxon>
        <taxon>Embryophyta</taxon>
        <taxon>Tracheophyta</taxon>
        <taxon>Spermatophyta</taxon>
        <taxon>Magnoliopsida</taxon>
        <taxon>Liliopsida</taxon>
        <taxon>Poales</taxon>
        <taxon>Poaceae</taxon>
        <taxon>PACMAD clade</taxon>
        <taxon>Arundinoideae</taxon>
        <taxon>Arundineae</taxon>
        <taxon>Arundo</taxon>
    </lineage>
</organism>
<dbReference type="AlphaFoldDB" id="A0A0A9G5G8"/>
<accession>A0A0A9G5G8</accession>
<evidence type="ECO:0000313" key="1">
    <source>
        <dbReference type="EMBL" id="JAE15908.1"/>
    </source>
</evidence>
<reference evidence="1" key="2">
    <citation type="journal article" date="2015" name="Data Brief">
        <title>Shoot transcriptome of the giant reed, Arundo donax.</title>
        <authorList>
            <person name="Barrero R.A."/>
            <person name="Guerrero F.D."/>
            <person name="Moolhuijzen P."/>
            <person name="Goolsby J.A."/>
            <person name="Tidwell J."/>
            <person name="Bellgard S.E."/>
            <person name="Bellgard M.I."/>
        </authorList>
    </citation>
    <scope>NUCLEOTIDE SEQUENCE</scope>
    <source>
        <tissue evidence="1">Shoot tissue taken approximately 20 cm above the soil surface</tissue>
    </source>
</reference>
<name>A0A0A9G5G8_ARUDO</name>
<sequence length="45" mass="5045">MLSDKTKVSAYISLYLCTSLMRQSNPRVLNLVKLPSSCKKVTEVV</sequence>